<dbReference type="Gene3D" id="3.30.565.10">
    <property type="entry name" value="Histidine kinase-like ATPase, C-terminal domain"/>
    <property type="match status" value="1"/>
</dbReference>
<dbReference type="PANTHER" id="PTHR45436">
    <property type="entry name" value="SENSOR HISTIDINE KINASE YKOH"/>
    <property type="match status" value="1"/>
</dbReference>
<evidence type="ECO:0000259" key="13">
    <source>
        <dbReference type="PROSITE" id="PS50885"/>
    </source>
</evidence>
<feature type="domain" description="Histidine kinase" evidence="12">
    <location>
        <begin position="243"/>
        <end position="455"/>
    </location>
</feature>
<dbReference type="InterPro" id="IPR005467">
    <property type="entry name" value="His_kinase_dom"/>
</dbReference>
<dbReference type="SUPFAM" id="SSF55874">
    <property type="entry name" value="ATPase domain of HSP90 chaperone/DNA topoisomerase II/histidine kinase"/>
    <property type="match status" value="1"/>
</dbReference>
<evidence type="ECO:0000256" key="10">
    <source>
        <dbReference type="ARBA" id="ARBA00023136"/>
    </source>
</evidence>
<keyword evidence="10 11" id="KW-0472">Membrane</keyword>
<dbReference type="PROSITE" id="PS50885">
    <property type="entry name" value="HAMP"/>
    <property type="match status" value="1"/>
</dbReference>
<dbReference type="SMART" id="SM00387">
    <property type="entry name" value="HATPase_c"/>
    <property type="match status" value="1"/>
</dbReference>
<dbReference type="EC" id="2.7.13.3" evidence="3"/>
<proteinExistence type="predicted"/>
<organism evidence="14 15">
    <name type="scientific">Pseudorhodoferax soli</name>
    <dbReference type="NCBI Taxonomy" id="545864"/>
    <lineage>
        <taxon>Bacteria</taxon>
        <taxon>Pseudomonadati</taxon>
        <taxon>Pseudomonadota</taxon>
        <taxon>Betaproteobacteria</taxon>
        <taxon>Burkholderiales</taxon>
        <taxon>Comamonadaceae</taxon>
    </lineage>
</organism>
<reference evidence="14 15" key="1">
    <citation type="submission" date="2018-07" db="EMBL/GenBank/DDBJ databases">
        <title>Genomic Encyclopedia of Type Strains, Phase IV (KMG-IV): sequencing the most valuable type-strain genomes for metagenomic binning, comparative biology and taxonomic classification.</title>
        <authorList>
            <person name="Goeker M."/>
        </authorList>
    </citation>
    <scope>NUCLEOTIDE SEQUENCE [LARGE SCALE GENOMIC DNA]</scope>
    <source>
        <strain evidence="14 15">DSM 21634</strain>
    </source>
</reference>
<protein>
    <recommendedName>
        <fullName evidence="3">histidine kinase</fullName>
        <ecNumber evidence="3">2.7.13.3</ecNumber>
    </recommendedName>
</protein>
<dbReference type="RefSeq" id="WP_114469447.1">
    <property type="nucleotide sequence ID" value="NZ_QPJK01000005.1"/>
</dbReference>
<evidence type="ECO:0000256" key="1">
    <source>
        <dbReference type="ARBA" id="ARBA00000085"/>
    </source>
</evidence>
<dbReference type="OrthoDB" id="9809766at2"/>
<dbReference type="Gene3D" id="1.10.287.130">
    <property type="match status" value="1"/>
</dbReference>
<keyword evidence="8 11" id="KW-1133">Transmembrane helix</keyword>
<dbReference type="InterPro" id="IPR003660">
    <property type="entry name" value="HAMP_dom"/>
</dbReference>
<dbReference type="PROSITE" id="PS50109">
    <property type="entry name" value="HIS_KIN"/>
    <property type="match status" value="1"/>
</dbReference>
<evidence type="ECO:0000256" key="2">
    <source>
        <dbReference type="ARBA" id="ARBA00004370"/>
    </source>
</evidence>
<feature type="domain" description="HAMP" evidence="13">
    <location>
        <begin position="182"/>
        <end position="235"/>
    </location>
</feature>
<dbReference type="InterPro" id="IPR036890">
    <property type="entry name" value="HATPase_C_sf"/>
</dbReference>
<dbReference type="SUPFAM" id="SSF47384">
    <property type="entry name" value="Homodimeric domain of signal transducing histidine kinase"/>
    <property type="match status" value="1"/>
</dbReference>
<keyword evidence="6 11" id="KW-0812">Transmembrane</keyword>
<dbReference type="SUPFAM" id="SSF158472">
    <property type="entry name" value="HAMP domain-like"/>
    <property type="match status" value="1"/>
</dbReference>
<evidence type="ECO:0000313" key="15">
    <source>
        <dbReference type="Proteomes" id="UP000252884"/>
    </source>
</evidence>
<dbReference type="PRINTS" id="PR00344">
    <property type="entry name" value="BCTRLSENSOR"/>
</dbReference>
<dbReference type="GO" id="GO:0000155">
    <property type="term" value="F:phosphorelay sensor kinase activity"/>
    <property type="evidence" value="ECO:0007669"/>
    <property type="project" value="InterPro"/>
</dbReference>
<evidence type="ECO:0000256" key="7">
    <source>
        <dbReference type="ARBA" id="ARBA00022777"/>
    </source>
</evidence>
<dbReference type="PANTHER" id="PTHR45436:SF8">
    <property type="entry name" value="HISTIDINE KINASE"/>
    <property type="match status" value="1"/>
</dbReference>
<evidence type="ECO:0000256" key="5">
    <source>
        <dbReference type="ARBA" id="ARBA00022679"/>
    </source>
</evidence>
<dbReference type="EMBL" id="QPJK01000005">
    <property type="protein sequence ID" value="RCW70524.1"/>
    <property type="molecule type" value="Genomic_DNA"/>
</dbReference>
<gene>
    <name evidence="14" type="ORF">DES41_105467</name>
</gene>
<comment type="caution">
    <text evidence="14">The sequence shown here is derived from an EMBL/GenBank/DDBJ whole genome shotgun (WGS) entry which is preliminary data.</text>
</comment>
<dbReference type="AlphaFoldDB" id="A0A368XWX3"/>
<feature type="transmembrane region" description="Helical" evidence="11">
    <location>
        <begin position="12"/>
        <end position="37"/>
    </location>
</feature>
<keyword evidence="9" id="KW-0902">Two-component regulatory system</keyword>
<evidence type="ECO:0000256" key="9">
    <source>
        <dbReference type="ARBA" id="ARBA00023012"/>
    </source>
</evidence>
<evidence type="ECO:0000256" key="4">
    <source>
        <dbReference type="ARBA" id="ARBA00022553"/>
    </source>
</evidence>
<dbReference type="InterPro" id="IPR003594">
    <property type="entry name" value="HATPase_dom"/>
</dbReference>
<keyword evidence="4" id="KW-0597">Phosphoprotein</keyword>
<keyword evidence="15" id="KW-1185">Reference proteome</keyword>
<dbReference type="InterPro" id="IPR036097">
    <property type="entry name" value="HisK_dim/P_sf"/>
</dbReference>
<dbReference type="Pfam" id="PF00672">
    <property type="entry name" value="HAMP"/>
    <property type="match status" value="1"/>
</dbReference>
<evidence type="ECO:0000256" key="11">
    <source>
        <dbReference type="SAM" id="Phobius"/>
    </source>
</evidence>
<name>A0A368XWX3_9BURK</name>
<dbReference type="GO" id="GO:0005886">
    <property type="term" value="C:plasma membrane"/>
    <property type="evidence" value="ECO:0007669"/>
    <property type="project" value="TreeGrafter"/>
</dbReference>
<evidence type="ECO:0000256" key="3">
    <source>
        <dbReference type="ARBA" id="ARBA00012438"/>
    </source>
</evidence>
<dbReference type="Gene3D" id="6.10.340.10">
    <property type="match status" value="1"/>
</dbReference>
<accession>A0A368XWX3</accession>
<keyword evidence="7 14" id="KW-0418">Kinase</keyword>
<keyword evidence="5" id="KW-0808">Transferase</keyword>
<evidence type="ECO:0000313" key="14">
    <source>
        <dbReference type="EMBL" id="RCW70524.1"/>
    </source>
</evidence>
<comment type="subcellular location">
    <subcellularLocation>
        <location evidence="2">Membrane</location>
    </subcellularLocation>
</comment>
<dbReference type="Proteomes" id="UP000252884">
    <property type="component" value="Unassembled WGS sequence"/>
</dbReference>
<dbReference type="InterPro" id="IPR050428">
    <property type="entry name" value="TCS_sensor_his_kinase"/>
</dbReference>
<dbReference type="Pfam" id="PF02518">
    <property type="entry name" value="HATPase_c"/>
    <property type="match status" value="1"/>
</dbReference>
<dbReference type="InterPro" id="IPR004358">
    <property type="entry name" value="Sig_transdc_His_kin-like_C"/>
</dbReference>
<evidence type="ECO:0000256" key="8">
    <source>
        <dbReference type="ARBA" id="ARBA00022989"/>
    </source>
</evidence>
<evidence type="ECO:0000256" key="6">
    <source>
        <dbReference type="ARBA" id="ARBA00022692"/>
    </source>
</evidence>
<comment type="catalytic activity">
    <reaction evidence="1">
        <text>ATP + protein L-histidine = ADP + protein N-phospho-L-histidine.</text>
        <dbReference type="EC" id="2.7.13.3"/>
    </reaction>
</comment>
<dbReference type="CDD" id="cd06225">
    <property type="entry name" value="HAMP"/>
    <property type="match status" value="1"/>
</dbReference>
<dbReference type="SMART" id="SM00304">
    <property type="entry name" value="HAMP"/>
    <property type="match status" value="1"/>
</dbReference>
<evidence type="ECO:0000259" key="12">
    <source>
        <dbReference type="PROSITE" id="PS50109"/>
    </source>
</evidence>
<sequence>MSGRQRVWRHSAAFRLALAFAGMAMLIMVITLSVFYIRTVVLLEQRTLRQIASTTQQLQARFDQGGRAALVQAIDESLGDGEDSDRELLVLLDAEGRRIAGSSRFADPPASGSDIEEQTLLRSGHPAPGYLTTRKLPDGSRLVVGHDRSEQIQMAELVGDAIKAATFLALLLVVGGTYLFRDLLEQRIGALRRTAAQVAAGRLAERVQPSERDDEFALLEHDINRMLDRIEGLMQGVRHVSDTIAHNLRTPLTRALARLHEAQREGSDPAALRAASAATIAELEQLNAVFHKLLQIAEAEAGAQRQQFTPQSLHAIAADVVELYAAVAEDQGCTLQLVGDAPAQAAGDRDLLASAIANLVDNALKYSAHTPGARVEVAVRARHDTVELAVRDNGPGVAAVALARLGQRFFRLDERLPGTGLGLASVRAIAQLHGASLVFEDAAPGLCARLKLPAG</sequence>